<keyword evidence="5" id="KW-0862">Zinc</keyword>
<dbReference type="Ensembl" id="ENSSANT00000000772.1">
    <property type="protein sequence ID" value="ENSSANP00000000704.1"/>
    <property type="gene ID" value="ENSSANG00000000468.1"/>
</dbReference>
<evidence type="ECO:0000256" key="1">
    <source>
        <dbReference type="ARBA" id="ARBA00000900"/>
    </source>
</evidence>
<dbReference type="GO" id="GO:0005737">
    <property type="term" value="C:cytoplasm"/>
    <property type="evidence" value="ECO:0007669"/>
    <property type="project" value="UniProtKB-SubCell"/>
</dbReference>
<name>A0A671K3U9_9TELE</name>
<reference evidence="7" key="2">
    <citation type="submission" date="2025-09" db="UniProtKB">
        <authorList>
            <consortium name="Ensembl"/>
        </authorList>
    </citation>
    <scope>IDENTIFICATION</scope>
</reference>
<comment type="subcellular location">
    <subcellularLocation>
        <location evidence="5">Cytoplasm</location>
    </subcellularLocation>
</comment>
<dbReference type="Gene3D" id="3.30.390.130">
    <property type="match status" value="1"/>
</dbReference>
<comment type="pathway">
    <text evidence="2 5">Protein modification; protein ubiquitination.</text>
</comment>
<evidence type="ECO:0000256" key="3">
    <source>
        <dbReference type="ARBA" id="ARBA00022679"/>
    </source>
</evidence>
<dbReference type="InterPro" id="IPR039398">
    <property type="entry name" value="Deltex_fam"/>
</dbReference>
<evidence type="ECO:0000256" key="4">
    <source>
        <dbReference type="ARBA" id="ARBA00022723"/>
    </source>
</evidence>
<dbReference type="AlphaFoldDB" id="A0A671K3U9"/>
<dbReference type="PANTHER" id="PTHR12622">
    <property type="entry name" value="DELTEX-RELATED"/>
    <property type="match status" value="1"/>
</dbReference>
<dbReference type="GO" id="GO:0016567">
    <property type="term" value="P:protein ubiquitination"/>
    <property type="evidence" value="ECO:0007669"/>
    <property type="project" value="UniProtKB-UniRule"/>
</dbReference>
<evidence type="ECO:0000313" key="8">
    <source>
        <dbReference type="Proteomes" id="UP000472260"/>
    </source>
</evidence>
<sequence length="200" mass="22906">MSASDCRFFGPNKITDMIKRETTRVDQQFKDKSNEMDVENNVSPQSRFSLDMDTKDLPTQLEMDKVHWDLMNLSYKEQLSQLETKYGVSFHEDKVQKNVIGPLQPPRHPNPGNYFHGTSRHAYLPDNHEGNEVLALLQRAFDQKLIFTVGTSTTSGLENAVTWNDIHHKTNTHGGPLKYGYPDPGYLKRVKDELKAKGIE</sequence>
<proteinExistence type="inferred from homology"/>
<keyword evidence="5" id="KW-0963">Cytoplasm</keyword>
<comment type="similarity">
    <text evidence="5">Belongs to the Deltex family.</text>
</comment>
<keyword evidence="5" id="KW-0863">Zinc-finger</keyword>
<accession>A0A671K3U9</accession>
<dbReference type="GO" id="GO:0008270">
    <property type="term" value="F:zinc ion binding"/>
    <property type="evidence" value="ECO:0007669"/>
    <property type="project" value="UniProtKB-KW"/>
</dbReference>
<reference evidence="7" key="1">
    <citation type="submission" date="2025-08" db="UniProtKB">
        <authorList>
            <consortium name="Ensembl"/>
        </authorList>
    </citation>
    <scope>IDENTIFICATION</scope>
</reference>
<dbReference type="EC" id="2.3.2.27" evidence="5"/>
<evidence type="ECO:0000313" key="7">
    <source>
        <dbReference type="Ensembl" id="ENSSANP00000000704.1"/>
    </source>
</evidence>
<dbReference type="UniPathway" id="UPA00143"/>
<evidence type="ECO:0000256" key="5">
    <source>
        <dbReference type="RuleBase" id="RU367105"/>
    </source>
</evidence>
<evidence type="ECO:0000259" key="6">
    <source>
        <dbReference type="Pfam" id="PF18102"/>
    </source>
</evidence>
<keyword evidence="4 5" id="KW-0479">Metal-binding</keyword>
<dbReference type="InterPro" id="IPR039399">
    <property type="entry name" value="Deltex_C_sf"/>
</dbReference>
<dbReference type="Proteomes" id="UP000472260">
    <property type="component" value="Unassembled WGS sequence"/>
</dbReference>
<feature type="domain" description="Deltex C-terminal" evidence="6">
    <location>
        <begin position="95"/>
        <end position="199"/>
    </location>
</feature>
<dbReference type="GO" id="GO:0061630">
    <property type="term" value="F:ubiquitin protein ligase activity"/>
    <property type="evidence" value="ECO:0007669"/>
    <property type="project" value="UniProtKB-UniRule"/>
</dbReference>
<dbReference type="Pfam" id="PF18102">
    <property type="entry name" value="DTC"/>
    <property type="match status" value="1"/>
</dbReference>
<evidence type="ECO:0000256" key="2">
    <source>
        <dbReference type="ARBA" id="ARBA00004906"/>
    </source>
</evidence>
<dbReference type="GO" id="GO:0007219">
    <property type="term" value="P:Notch signaling pathway"/>
    <property type="evidence" value="ECO:0007669"/>
    <property type="project" value="InterPro"/>
</dbReference>
<keyword evidence="3 5" id="KW-0808">Transferase</keyword>
<keyword evidence="8" id="KW-1185">Reference proteome</keyword>
<comment type="catalytic activity">
    <reaction evidence="1 5">
        <text>S-ubiquitinyl-[E2 ubiquitin-conjugating enzyme]-L-cysteine + [acceptor protein]-L-lysine = [E2 ubiquitin-conjugating enzyme]-L-cysteine + N(6)-ubiquitinyl-[acceptor protein]-L-lysine.</text>
        <dbReference type="EC" id="2.3.2.27"/>
    </reaction>
</comment>
<dbReference type="CDD" id="cd09633">
    <property type="entry name" value="Deltex_C"/>
    <property type="match status" value="1"/>
</dbReference>
<dbReference type="InterPro" id="IPR039396">
    <property type="entry name" value="Deltex_C"/>
</dbReference>
<protein>
    <recommendedName>
        <fullName evidence="5">E3 ubiquitin-protein ligase</fullName>
        <ecNumber evidence="5">2.3.2.27</ecNumber>
    </recommendedName>
</protein>
<organism evidence="7 8">
    <name type="scientific">Sinocyclocheilus anshuiensis</name>
    <dbReference type="NCBI Taxonomy" id="1608454"/>
    <lineage>
        <taxon>Eukaryota</taxon>
        <taxon>Metazoa</taxon>
        <taxon>Chordata</taxon>
        <taxon>Craniata</taxon>
        <taxon>Vertebrata</taxon>
        <taxon>Euteleostomi</taxon>
        <taxon>Actinopterygii</taxon>
        <taxon>Neopterygii</taxon>
        <taxon>Teleostei</taxon>
        <taxon>Ostariophysi</taxon>
        <taxon>Cypriniformes</taxon>
        <taxon>Cyprinidae</taxon>
        <taxon>Cyprininae</taxon>
        <taxon>Sinocyclocheilus</taxon>
    </lineage>
</organism>